<comment type="subcellular location">
    <subcellularLocation>
        <location evidence="13">Cytoplasm</location>
    </subcellularLocation>
</comment>
<proteinExistence type="inferred from homology"/>
<evidence type="ECO:0000313" key="17">
    <source>
        <dbReference type="EMBL" id="KAB2793280.1"/>
    </source>
</evidence>
<dbReference type="GO" id="GO:0019843">
    <property type="term" value="F:rRNA binding"/>
    <property type="evidence" value="ECO:0007669"/>
    <property type="project" value="UniProtKB-KW"/>
</dbReference>
<dbReference type="Gene3D" id="1.10.1520.10">
    <property type="entry name" value="Ribonuclease III domain"/>
    <property type="match status" value="1"/>
</dbReference>
<dbReference type="CDD" id="cd10845">
    <property type="entry name" value="DSRM_RNAse_III_family"/>
    <property type="match status" value="1"/>
</dbReference>
<dbReference type="NCBIfam" id="TIGR02191">
    <property type="entry name" value="RNaseIII"/>
    <property type="match status" value="1"/>
</dbReference>
<comment type="catalytic activity">
    <reaction evidence="1 13">
        <text>Endonucleolytic cleavage to 5'-phosphomonoester.</text>
        <dbReference type="EC" id="3.1.26.3"/>
    </reaction>
</comment>
<dbReference type="SUPFAM" id="SSF54768">
    <property type="entry name" value="dsRNA-binding domain-like"/>
    <property type="match status" value="1"/>
</dbReference>
<evidence type="ECO:0000259" key="14">
    <source>
        <dbReference type="PROSITE" id="PS50137"/>
    </source>
</evidence>
<dbReference type="HAMAP" id="MF_00104">
    <property type="entry name" value="RNase_III"/>
    <property type="match status" value="1"/>
</dbReference>
<organism evidence="16 20">
    <name type="scientific">Brucella anthropi</name>
    <name type="common">Ochrobactrum anthropi</name>
    <dbReference type="NCBI Taxonomy" id="529"/>
    <lineage>
        <taxon>Bacteria</taxon>
        <taxon>Pseudomonadati</taxon>
        <taxon>Pseudomonadota</taxon>
        <taxon>Alphaproteobacteria</taxon>
        <taxon>Hyphomicrobiales</taxon>
        <taxon>Brucellaceae</taxon>
        <taxon>Brucella/Ochrobactrum group</taxon>
        <taxon>Brucella</taxon>
    </lineage>
</organism>
<evidence type="ECO:0000313" key="16">
    <source>
        <dbReference type="EMBL" id="KAB2771051.1"/>
    </source>
</evidence>
<keyword evidence="6 13" id="KW-0819">tRNA processing</keyword>
<keyword evidence="8 13" id="KW-0479">Metal-binding</keyword>
<feature type="binding site" evidence="13">
    <location>
        <position position="122"/>
    </location>
    <ligand>
        <name>Mg(2+)</name>
        <dbReference type="ChEBI" id="CHEBI:18420"/>
    </ligand>
</feature>
<dbReference type="PANTHER" id="PTHR11207">
    <property type="entry name" value="RIBONUCLEASE III"/>
    <property type="match status" value="1"/>
</dbReference>
<dbReference type="FunFam" id="3.30.160.20:FF:000003">
    <property type="entry name" value="Ribonuclease 3"/>
    <property type="match status" value="1"/>
</dbReference>
<dbReference type="GO" id="GO:0006397">
    <property type="term" value="P:mRNA processing"/>
    <property type="evidence" value="ECO:0007669"/>
    <property type="project" value="UniProtKB-UniRule"/>
</dbReference>
<dbReference type="AlphaFoldDB" id="A0A011T5X1"/>
<reference evidence="18" key="3">
    <citation type="submission" date="2020-10" db="EMBL/GenBank/DDBJ databases">
        <title>Enrichment of novel Verrucomicrobia, Bacteroidetes and Krumholzibacteria in an oxygen-limited, methane- and iron-fed bioreactor inoculated with Bothnian Sea sediments.</title>
        <authorList>
            <person name="Martins P.D."/>
            <person name="de Jong A."/>
            <person name="Lenstra W.K."/>
            <person name="van Helmond N.A.G.M."/>
            <person name="Slomp C.P."/>
            <person name="Jetten M.S.M."/>
            <person name="Welte C.U."/>
            <person name="Rasigraf O."/>
        </authorList>
    </citation>
    <scope>NUCLEOTIDE SEQUENCE</scope>
    <source>
        <strain evidence="18">MAG47</strain>
    </source>
</reference>
<dbReference type="Proteomes" id="UP000642265">
    <property type="component" value="Unassembled WGS sequence"/>
</dbReference>
<evidence type="ECO:0000256" key="10">
    <source>
        <dbReference type="ARBA" id="ARBA00022801"/>
    </source>
</evidence>
<evidence type="ECO:0000256" key="3">
    <source>
        <dbReference type="ARBA" id="ARBA00022490"/>
    </source>
</evidence>
<feature type="active site" evidence="13">
    <location>
        <position position="50"/>
    </location>
</feature>
<evidence type="ECO:0000256" key="2">
    <source>
        <dbReference type="ARBA" id="ARBA00010183"/>
    </source>
</evidence>
<evidence type="ECO:0000256" key="6">
    <source>
        <dbReference type="ARBA" id="ARBA00022694"/>
    </source>
</evidence>
<reference evidence="18" key="2">
    <citation type="submission" date="2020-09" db="EMBL/GenBank/DDBJ databases">
        <authorList>
            <person name="Dalcin Martins P."/>
        </authorList>
    </citation>
    <scope>NUCLEOTIDE SEQUENCE</scope>
    <source>
        <strain evidence="18">MAG47</strain>
    </source>
</reference>
<evidence type="ECO:0000313" key="20">
    <source>
        <dbReference type="Proteomes" id="UP000481876"/>
    </source>
</evidence>
<reference evidence="19 20" key="1">
    <citation type="submission" date="2019-09" db="EMBL/GenBank/DDBJ databases">
        <title>Taxonomic organization of the family Brucellaceae based on a phylogenomic approach.</title>
        <authorList>
            <person name="Leclercq S."/>
            <person name="Cloeckaert A."/>
            <person name="Zygmunt M.S."/>
        </authorList>
    </citation>
    <scope>NUCLEOTIDE SEQUENCE [LARGE SCALE GENOMIC DNA]</scope>
    <source>
        <strain evidence="17 19">CCUG 34461</strain>
        <strain evidence="16 20">LMG 3313</strain>
    </source>
</reference>
<evidence type="ECO:0000256" key="8">
    <source>
        <dbReference type="ARBA" id="ARBA00022723"/>
    </source>
</evidence>
<dbReference type="Pfam" id="PF00035">
    <property type="entry name" value="dsrm"/>
    <property type="match status" value="1"/>
</dbReference>
<evidence type="ECO:0000256" key="13">
    <source>
        <dbReference type="HAMAP-Rule" id="MF_00104"/>
    </source>
</evidence>
<dbReference type="InterPro" id="IPR011907">
    <property type="entry name" value="RNase_III"/>
</dbReference>
<keyword evidence="13" id="KW-0699">rRNA-binding</keyword>
<sequence length="234" mass="25886">MASANQAAAILEERTGHRFLNLKRLDRALTHSSVQAPSRANYERLEFLGDRVLGLTVAEMLFDEFPDASEGELSVRLNALVNAETCAAIADEIGLANLIHTGSDIKSLNDKRLLNVRADVVEALIATIYLDGGLEAVRPFVKRYWEKRSLQTGAARRDAKTELQEWAHQQGNVHPSYAIISRTGPDHDPLFAVEVTVKGFATETGEGRSKRIAEQNAAEAMLYREGVWKRDDSA</sequence>
<dbReference type="SUPFAM" id="SSF69065">
    <property type="entry name" value="RNase III domain-like"/>
    <property type="match status" value="1"/>
</dbReference>
<evidence type="ECO:0000259" key="15">
    <source>
        <dbReference type="PROSITE" id="PS50142"/>
    </source>
</evidence>
<dbReference type="GO" id="GO:0010468">
    <property type="term" value="P:regulation of gene expression"/>
    <property type="evidence" value="ECO:0007669"/>
    <property type="project" value="TreeGrafter"/>
</dbReference>
<evidence type="ECO:0000256" key="4">
    <source>
        <dbReference type="ARBA" id="ARBA00022552"/>
    </source>
</evidence>
<dbReference type="OMA" id="LTHKSCK"/>
<feature type="binding site" evidence="13">
    <location>
        <position position="46"/>
    </location>
    <ligand>
        <name>Mg(2+)</name>
        <dbReference type="ChEBI" id="CHEBI:18420"/>
    </ligand>
</feature>
<evidence type="ECO:0000256" key="5">
    <source>
        <dbReference type="ARBA" id="ARBA00022664"/>
    </source>
</evidence>
<gene>
    <name evidence="13" type="primary">rnc</name>
    <name evidence="16" type="ORF">F9L04_08670</name>
    <name evidence="17" type="ORF">F9L06_20380</name>
    <name evidence="18" type="ORF">IH622_16595</name>
</gene>
<protein>
    <recommendedName>
        <fullName evidence="13">Ribonuclease 3</fullName>
        <ecNumber evidence="13">3.1.26.3</ecNumber>
    </recommendedName>
    <alternativeName>
        <fullName evidence="13">Ribonuclease III</fullName>
        <shortName evidence="13">RNase III</shortName>
    </alternativeName>
</protein>
<keyword evidence="11 13" id="KW-0460">Magnesium</keyword>
<dbReference type="EMBL" id="WBWS01000007">
    <property type="protein sequence ID" value="KAB2771051.1"/>
    <property type="molecule type" value="Genomic_DNA"/>
</dbReference>
<dbReference type="GeneID" id="61316914"/>
<dbReference type="EC" id="3.1.26.3" evidence="13"/>
<feature type="active site" evidence="13">
    <location>
        <position position="122"/>
    </location>
</feature>
<keyword evidence="5 13" id="KW-0507">mRNA processing</keyword>
<dbReference type="Gene3D" id="3.30.160.20">
    <property type="match status" value="1"/>
</dbReference>
<keyword evidence="3 13" id="KW-0963">Cytoplasm</keyword>
<evidence type="ECO:0000256" key="7">
    <source>
        <dbReference type="ARBA" id="ARBA00022722"/>
    </source>
</evidence>
<name>A0A011T5X1_BRUAN</name>
<dbReference type="GO" id="GO:0006364">
    <property type="term" value="P:rRNA processing"/>
    <property type="evidence" value="ECO:0007669"/>
    <property type="project" value="UniProtKB-UniRule"/>
</dbReference>
<dbReference type="EMBL" id="JACZKO010000041">
    <property type="protein sequence ID" value="MBE0562426.1"/>
    <property type="molecule type" value="Genomic_DNA"/>
</dbReference>
<comment type="cofactor">
    <cofactor evidence="13">
        <name>Mg(2+)</name>
        <dbReference type="ChEBI" id="CHEBI:18420"/>
    </cofactor>
</comment>
<evidence type="ECO:0000313" key="18">
    <source>
        <dbReference type="EMBL" id="MBE0562426.1"/>
    </source>
</evidence>
<dbReference type="GO" id="GO:0008033">
    <property type="term" value="P:tRNA processing"/>
    <property type="evidence" value="ECO:0007669"/>
    <property type="project" value="UniProtKB-KW"/>
</dbReference>
<evidence type="ECO:0000256" key="11">
    <source>
        <dbReference type="ARBA" id="ARBA00022842"/>
    </source>
</evidence>
<evidence type="ECO:0000256" key="9">
    <source>
        <dbReference type="ARBA" id="ARBA00022759"/>
    </source>
</evidence>
<keyword evidence="9 13" id="KW-0255">Endonuclease</keyword>
<dbReference type="PROSITE" id="PS50142">
    <property type="entry name" value="RNASE_3_2"/>
    <property type="match status" value="1"/>
</dbReference>
<dbReference type="GO" id="GO:0005737">
    <property type="term" value="C:cytoplasm"/>
    <property type="evidence" value="ECO:0007669"/>
    <property type="project" value="UniProtKB-SubCell"/>
</dbReference>
<dbReference type="InterPro" id="IPR014720">
    <property type="entry name" value="dsRBD_dom"/>
</dbReference>
<dbReference type="InterPro" id="IPR036389">
    <property type="entry name" value="RNase_III_sf"/>
</dbReference>
<dbReference type="EMBL" id="WBWX01000009">
    <property type="protein sequence ID" value="KAB2793280.1"/>
    <property type="molecule type" value="Genomic_DNA"/>
</dbReference>
<dbReference type="RefSeq" id="WP_010661641.1">
    <property type="nucleotide sequence ID" value="NZ_CP044970.1"/>
</dbReference>
<dbReference type="GO" id="GO:0046872">
    <property type="term" value="F:metal ion binding"/>
    <property type="evidence" value="ECO:0007669"/>
    <property type="project" value="UniProtKB-KW"/>
</dbReference>
<dbReference type="SMART" id="SM00358">
    <property type="entry name" value="DSRM"/>
    <property type="match status" value="1"/>
</dbReference>
<comment type="similarity">
    <text evidence="2">Belongs to the ribonuclease III family.</text>
</comment>
<dbReference type="PROSITE" id="PS50137">
    <property type="entry name" value="DS_RBD"/>
    <property type="match status" value="1"/>
</dbReference>
<dbReference type="InterPro" id="IPR000999">
    <property type="entry name" value="RNase_III_dom"/>
</dbReference>
<keyword evidence="10 13" id="KW-0378">Hydrolase</keyword>
<dbReference type="PANTHER" id="PTHR11207:SF0">
    <property type="entry name" value="RIBONUCLEASE 3"/>
    <property type="match status" value="1"/>
</dbReference>
<dbReference type="Pfam" id="PF14622">
    <property type="entry name" value="Ribonucleas_3_3"/>
    <property type="match status" value="1"/>
</dbReference>
<keyword evidence="12 13" id="KW-0694">RNA-binding</keyword>
<feature type="domain" description="DRBM" evidence="14">
    <location>
        <begin position="158"/>
        <end position="227"/>
    </location>
</feature>
<dbReference type="PROSITE" id="PS00517">
    <property type="entry name" value="RNASE_3_1"/>
    <property type="match status" value="1"/>
</dbReference>
<dbReference type="Proteomes" id="UP000481876">
    <property type="component" value="Unassembled WGS sequence"/>
</dbReference>
<dbReference type="GO" id="GO:0004525">
    <property type="term" value="F:ribonuclease III activity"/>
    <property type="evidence" value="ECO:0007669"/>
    <property type="project" value="UniProtKB-UniRule"/>
</dbReference>
<keyword evidence="4 13" id="KW-0698">rRNA processing</keyword>
<comment type="caution">
    <text evidence="16">The sequence shown here is derived from an EMBL/GenBank/DDBJ whole genome shotgun (WGS) entry which is preliminary data.</text>
</comment>
<comment type="function">
    <text evidence="13">Digests double-stranded RNA. Involved in the processing of primary rRNA transcript to yield the immediate precursors to the large and small rRNAs (23S and 16S). Processes some mRNAs, and tRNAs when they are encoded in the rRNA operon. Processes pre-crRNA and tracrRNA of type II CRISPR loci if present in the organism.</text>
</comment>
<comment type="subunit">
    <text evidence="13">Homodimer.</text>
</comment>
<dbReference type="Proteomes" id="UP000441102">
    <property type="component" value="Unassembled WGS sequence"/>
</dbReference>
<feature type="domain" description="RNase III" evidence="15">
    <location>
        <begin position="8"/>
        <end position="133"/>
    </location>
</feature>
<dbReference type="CDD" id="cd00593">
    <property type="entry name" value="RIBOc"/>
    <property type="match status" value="1"/>
</dbReference>
<evidence type="ECO:0000256" key="12">
    <source>
        <dbReference type="ARBA" id="ARBA00022884"/>
    </source>
</evidence>
<evidence type="ECO:0000313" key="19">
    <source>
        <dbReference type="Proteomes" id="UP000441102"/>
    </source>
</evidence>
<keyword evidence="7 13" id="KW-0540">Nuclease</keyword>
<feature type="binding site" evidence="13">
    <location>
        <position position="119"/>
    </location>
    <ligand>
        <name>Mg(2+)</name>
        <dbReference type="ChEBI" id="CHEBI:18420"/>
    </ligand>
</feature>
<dbReference type="GO" id="GO:0003725">
    <property type="term" value="F:double-stranded RNA binding"/>
    <property type="evidence" value="ECO:0007669"/>
    <property type="project" value="TreeGrafter"/>
</dbReference>
<evidence type="ECO:0000256" key="1">
    <source>
        <dbReference type="ARBA" id="ARBA00000109"/>
    </source>
</evidence>
<dbReference type="SMART" id="SM00535">
    <property type="entry name" value="RIBOc"/>
    <property type="match status" value="1"/>
</dbReference>
<accession>A0A011T5X1</accession>